<gene>
    <name evidence="4" type="primary">cotA</name>
    <name evidence="4" type="ORF">Back11_32270</name>
</gene>
<dbReference type="Gene3D" id="2.60.40.420">
    <property type="entry name" value="Cupredoxins - blue copper proteins"/>
    <property type="match status" value="3"/>
</dbReference>
<dbReference type="SUPFAM" id="SSF49503">
    <property type="entry name" value="Cupredoxins"/>
    <property type="match status" value="3"/>
</dbReference>
<proteinExistence type="inferred from homology"/>
<dbReference type="PANTHER" id="PTHR48267">
    <property type="entry name" value="CUPREDOXIN SUPERFAMILY PROTEIN"/>
    <property type="match status" value="1"/>
</dbReference>
<dbReference type="InterPro" id="IPR011707">
    <property type="entry name" value="Cu-oxidase-like_N"/>
</dbReference>
<keyword evidence="5" id="KW-1185">Reference proteome</keyword>
<dbReference type="InterPro" id="IPR008972">
    <property type="entry name" value="Cupredoxin"/>
</dbReference>
<evidence type="ECO:0000259" key="3">
    <source>
        <dbReference type="Pfam" id="PF07732"/>
    </source>
</evidence>
<sequence>MAAKVKLQKFVDKLPIPKTISPVKRDKKGSYYEVTMREFTQKLHRDLPPTRLWGYDGMYPGPTFDVMKGETTFVKWMNDLPTKHFLPIDTTIHGAEGTLPEVRTVVHVHGGKQPAHSDGYPEAWFTRNFEQTGPLFEREIYEYPNLEATALWYHDHTMGITRLNMYAGLAGFFIIRDKYEQSLNLPTGIYEIPLLIQDRSFNPDGSLYYPSSPDEKNPRLPYPSIVTPFDADMILVNGKVWPYVEVEPRKYRFRILNASNSRAITFKLDSGQPFYQIGTDRGLMEKPVKMNEILLLTTERADVIVDFSGSFGKSIVLKNVFKGASPETTNVMQFRVTVPLKGKDTSSIPDYLGKINFLSRNMASRTRDLTLVKVADEYGRSLNLLDGKMWIDRISEKIEVGTVEIWRLINTSTDDHPIHLHIVDMQILERQPFDVAHFQTTGKLKFTGHAAPPDPNERGFKDTIRAPAGYVTSFIASFGPLTGRFVWHCHMLEHEDHEMMRPFEILQKKNSLKNRLIRMISPSRFDR</sequence>
<dbReference type="GO" id="GO:0005507">
    <property type="term" value="F:copper ion binding"/>
    <property type="evidence" value="ECO:0007669"/>
    <property type="project" value="InterPro"/>
</dbReference>
<dbReference type="InterPro" id="IPR011706">
    <property type="entry name" value="Cu-oxidase_C"/>
</dbReference>
<evidence type="ECO:0000313" key="4">
    <source>
        <dbReference type="EMBL" id="BBH21882.1"/>
    </source>
</evidence>
<feature type="domain" description="Plastocyanin-like" evidence="3">
    <location>
        <begin position="103"/>
        <end position="178"/>
    </location>
</feature>
<dbReference type="CDD" id="cd13891">
    <property type="entry name" value="CuRO_3_CotA_like"/>
    <property type="match status" value="1"/>
</dbReference>
<dbReference type="CDD" id="cd13868">
    <property type="entry name" value="CuRO_2_CotA_like"/>
    <property type="match status" value="1"/>
</dbReference>
<dbReference type="AlphaFoldDB" id="A0A3G9IUE2"/>
<dbReference type="FunFam" id="2.60.40.420:FF:000087">
    <property type="entry name" value="Spore coat protein A"/>
    <property type="match status" value="1"/>
</dbReference>
<keyword evidence="4" id="KW-0946">Virion</keyword>
<organism evidence="4 5">
    <name type="scientific">Paenibacillus baekrokdamisoli</name>
    <dbReference type="NCBI Taxonomy" id="1712516"/>
    <lineage>
        <taxon>Bacteria</taxon>
        <taxon>Bacillati</taxon>
        <taxon>Bacillota</taxon>
        <taxon>Bacilli</taxon>
        <taxon>Bacillales</taxon>
        <taxon>Paenibacillaceae</taxon>
        <taxon>Paenibacillus</taxon>
    </lineage>
</organism>
<dbReference type="RefSeq" id="WP_125659079.1">
    <property type="nucleotide sequence ID" value="NZ_AP019308.1"/>
</dbReference>
<dbReference type="PANTHER" id="PTHR48267:SF1">
    <property type="entry name" value="BILIRUBIN OXIDASE"/>
    <property type="match status" value="1"/>
</dbReference>
<dbReference type="Pfam" id="PF07732">
    <property type="entry name" value="Cu-oxidase_3"/>
    <property type="match status" value="1"/>
</dbReference>
<protein>
    <submittedName>
        <fullName evidence="4">Spore coat protein A</fullName>
    </submittedName>
</protein>
<name>A0A3G9IUE2_9BACL</name>
<keyword evidence="4" id="KW-0167">Capsid protein</keyword>
<dbReference type="GO" id="GO:0016491">
    <property type="term" value="F:oxidoreductase activity"/>
    <property type="evidence" value="ECO:0007669"/>
    <property type="project" value="InterPro"/>
</dbReference>
<evidence type="ECO:0000259" key="2">
    <source>
        <dbReference type="Pfam" id="PF07731"/>
    </source>
</evidence>
<dbReference type="Proteomes" id="UP000275368">
    <property type="component" value="Chromosome"/>
</dbReference>
<dbReference type="EMBL" id="AP019308">
    <property type="protein sequence ID" value="BBH21882.1"/>
    <property type="molecule type" value="Genomic_DNA"/>
</dbReference>
<accession>A0A3G9IUE2</accession>
<dbReference type="InterPro" id="IPR045087">
    <property type="entry name" value="Cu-oxidase_fam"/>
</dbReference>
<comment type="similarity">
    <text evidence="1">Belongs to the multicopper oxidase family.</text>
</comment>
<reference evidence="4 5" key="1">
    <citation type="submission" date="2018-11" db="EMBL/GenBank/DDBJ databases">
        <title>Complete genome sequence of Paenibacillus baekrokdamisoli strain KCTC 33723.</title>
        <authorList>
            <person name="Kang S.W."/>
            <person name="Lee K.C."/>
            <person name="Kim K.K."/>
            <person name="Kim J.S."/>
            <person name="Kim D.S."/>
            <person name="Ko S.H."/>
            <person name="Yang S.H."/>
            <person name="Lee J.S."/>
        </authorList>
    </citation>
    <scope>NUCLEOTIDE SEQUENCE [LARGE SCALE GENOMIC DNA]</scope>
    <source>
        <strain evidence="4 5">KCTC 33723</strain>
    </source>
</reference>
<dbReference type="KEGG" id="pbk:Back11_32270"/>
<feature type="domain" description="Plastocyanin-like" evidence="2">
    <location>
        <begin position="387"/>
        <end position="505"/>
    </location>
</feature>
<evidence type="ECO:0000256" key="1">
    <source>
        <dbReference type="ARBA" id="ARBA00010609"/>
    </source>
</evidence>
<evidence type="ECO:0000313" key="5">
    <source>
        <dbReference type="Proteomes" id="UP000275368"/>
    </source>
</evidence>
<dbReference type="CDD" id="cd13844">
    <property type="entry name" value="CuRO_1_BOD_CotA_like"/>
    <property type="match status" value="1"/>
</dbReference>
<dbReference type="OrthoDB" id="9757546at2"/>
<dbReference type="Pfam" id="PF07731">
    <property type="entry name" value="Cu-oxidase_2"/>
    <property type="match status" value="1"/>
</dbReference>